<organism evidence="3 4">
    <name type="scientific">Listeria kieliensis</name>
    <dbReference type="NCBI Taxonomy" id="1621700"/>
    <lineage>
        <taxon>Bacteria</taxon>
        <taxon>Bacillati</taxon>
        <taxon>Bacillota</taxon>
        <taxon>Bacilli</taxon>
        <taxon>Bacillales</taxon>
        <taxon>Listeriaceae</taxon>
        <taxon>Listeria</taxon>
    </lineage>
</organism>
<protein>
    <recommendedName>
        <fullName evidence="2">Cyclic nucleotide-binding domain-containing protein</fullName>
    </recommendedName>
</protein>
<proteinExistence type="predicted"/>
<dbReference type="AlphaFoldDB" id="A0A3D8TQC9"/>
<dbReference type="InterPro" id="IPR000595">
    <property type="entry name" value="cNMP-bd_dom"/>
</dbReference>
<dbReference type="InterPro" id="IPR014710">
    <property type="entry name" value="RmlC-like_jellyroll"/>
</dbReference>
<comment type="caution">
    <text evidence="3">The sequence shown here is derived from an EMBL/GenBank/DDBJ whole genome shotgun (WGS) entry which is preliminary data.</text>
</comment>
<dbReference type="Pfam" id="PF00027">
    <property type="entry name" value="cNMP_binding"/>
    <property type="match status" value="1"/>
</dbReference>
<dbReference type="PROSITE" id="PS50042">
    <property type="entry name" value="CNMP_BINDING_3"/>
    <property type="match status" value="1"/>
</dbReference>
<feature type="domain" description="Cyclic nucleotide-binding" evidence="2">
    <location>
        <begin position="33"/>
        <end position="128"/>
    </location>
</feature>
<name>A0A3D8TQC9_9LIST</name>
<sequence>MIIDKDLAKEWYPTFWKSTYFKPQQICYSTKEEKDDRILIIEKGTLIVQVATEDGKKIHTEILTKGNVINAEALIENHSEWVIKDFIHYQVIALDNVEIYEIEKEFFLSHLYLDPRKYHQLIEEIIKQFITVSFSHILANKKTAVKISWALVRIAKQVGEKLTDDLYRLPSFANRTFIAQIANAGKARTSEAIRELDDYGIFEKCDKELIISRSRLQEYLKAESFSEYSVF</sequence>
<evidence type="ECO:0000259" key="2">
    <source>
        <dbReference type="PROSITE" id="PS50042"/>
    </source>
</evidence>
<accession>A0A3D8TQC9</accession>
<gene>
    <name evidence="3" type="ORF">UR08_08675</name>
</gene>
<dbReference type="Gene3D" id="2.60.120.10">
    <property type="entry name" value="Jelly Rolls"/>
    <property type="match status" value="1"/>
</dbReference>
<keyword evidence="4" id="KW-1185">Reference proteome</keyword>
<keyword evidence="1" id="KW-0010">Activator</keyword>
<evidence type="ECO:0000313" key="3">
    <source>
        <dbReference type="EMBL" id="RDX01020.1"/>
    </source>
</evidence>
<dbReference type="EMBL" id="LARY01000002">
    <property type="protein sequence ID" value="RDX01020.1"/>
    <property type="molecule type" value="Genomic_DNA"/>
</dbReference>
<dbReference type="CDD" id="cd00038">
    <property type="entry name" value="CAP_ED"/>
    <property type="match status" value="1"/>
</dbReference>
<reference evidence="4" key="1">
    <citation type="submission" date="2015-04" db="EMBL/GenBank/DDBJ databases">
        <authorList>
            <person name="Schardt J."/>
            <person name="Mueller-Herbst S."/>
            <person name="Scherer S."/>
            <person name="Huptas C."/>
        </authorList>
    </citation>
    <scope>NUCLEOTIDE SEQUENCE [LARGE SCALE GENOMIC DNA]</scope>
    <source>
        <strain evidence="4">Kiel-L1</strain>
    </source>
</reference>
<evidence type="ECO:0000313" key="4">
    <source>
        <dbReference type="Proteomes" id="UP000257055"/>
    </source>
</evidence>
<dbReference type="Proteomes" id="UP000257055">
    <property type="component" value="Unassembled WGS sequence"/>
</dbReference>
<dbReference type="SUPFAM" id="SSF51206">
    <property type="entry name" value="cAMP-binding domain-like"/>
    <property type="match status" value="1"/>
</dbReference>
<evidence type="ECO:0000256" key="1">
    <source>
        <dbReference type="ARBA" id="ARBA00023159"/>
    </source>
</evidence>
<dbReference type="InterPro" id="IPR018490">
    <property type="entry name" value="cNMP-bd_dom_sf"/>
</dbReference>